<dbReference type="InterPro" id="IPR036691">
    <property type="entry name" value="Endo/exonu/phosph_ase_sf"/>
</dbReference>
<dbReference type="Gene3D" id="3.60.10.10">
    <property type="entry name" value="Endonuclease/exonuclease/phosphatase"/>
    <property type="match status" value="1"/>
</dbReference>
<keyword evidence="2" id="KW-1185">Reference proteome</keyword>
<dbReference type="AlphaFoldDB" id="A0A5C3P261"/>
<evidence type="ECO:0000313" key="2">
    <source>
        <dbReference type="Proteomes" id="UP000308197"/>
    </source>
</evidence>
<protein>
    <recommendedName>
        <fullName evidence="3">Endonuclease/exonuclease/phosphatase domain-containing protein</fullName>
    </recommendedName>
</protein>
<accession>A0A5C3P261</accession>
<name>A0A5C3P261_9APHY</name>
<evidence type="ECO:0000313" key="1">
    <source>
        <dbReference type="EMBL" id="TFK83109.1"/>
    </source>
</evidence>
<dbReference type="Proteomes" id="UP000308197">
    <property type="component" value="Unassembled WGS sequence"/>
</dbReference>
<evidence type="ECO:0008006" key="3">
    <source>
        <dbReference type="Google" id="ProtNLM"/>
    </source>
</evidence>
<organism evidence="1 2">
    <name type="scientific">Polyporus arcularius HHB13444</name>
    <dbReference type="NCBI Taxonomy" id="1314778"/>
    <lineage>
        <taxon>Eukaryota</taxon>
        <taxon>Fungi</taxon>
        <taxon>Dikarya</taxon>
        <taxon>Basidiomycota</taxon>
        <taxon>Agaricomycotina</taxon>
        <taxon>Agaricomycetes</taxon>
        <taxon>Polyporales</taxon>
        <taxon>Polyporaceae</taxon>
        <taxon>Polyporus</taxon>
    </lineage>
</organism>
<dbReference type="EMBL" id="ML211420">
    <property type="protein sequence ID" value="TFK83109.1"/>
    <property type="molecule type" value="Genomic_DNA"/>
</dbReference>
<sequence>MFGNKIKIFHSENSEAPTQREGVAIVLNARYLNVAEASAEEIIPGRALQVKLPCQGGSSRTVLCIYAPTSHGMEERRLFYNELRQYYENRPNFPRPHLMAGDFNNVEDSLDRLPINNLPDPSNAALDELKVSLGLMVADGWRITYPNSRDLHDARCLQ</sequence>
<reference evidence="1 2" key="1">
    <citation type="journal article" date="2019" name="Nat. Ecol. Evol.">
        <title>Megaphylogeny resolves global patterns of mushroom evolution.</title>
        <authorList>
            <person name="Varga T."/>
            <person name="Krizsan K."/>
            <person name="Foldi C."/>
            <person name="Dima B."/>
            <person name="Sanchez-Garcia M."/>
            <person name="Sanchez-Ramirez S."/>
            <person name="Szollosi G.J."/>
            <person name="Szarkandi J.G."/>
            <person name="Papp V."/>
            <person name="Albert L."/>
            <person name="Andreopoulos W."/>
            <person name="Angelini C."/>
            <person name="Antonin V."/>
            <person name="Barry K.W."/>
            <person name="Bougher N.L."/>
            <person name="Buchanan P."/>
            <person name="Buyck B."/>
            <person name="Bense V."/>
            <person name="Catcheside P."/>
            <person name="Chovatia M."/>
            <person name="Cooper J."/>
            <person name="Damon W."/>
            <person name="Desjardin D."/>
            <person name="Finy P."/>
            <person name="Geml J."/>
            <person name="Haridas S."/>
            <person name="Hughes K."/>
            <person name="Justo A."/>
            <person name="Karasinski D."/>
            <person name="Kautmanova I."/>
            <person name="Kiss B."/>
            <person name="Kocsube S."/>
            <person name="Kotiranta H."/>
            <person name="LaButti K.M."/>
            <person name="Lechner B.E."/>
            <person name="Liimatainen K."/>
            <person name="Lipzen A."/>
            <person name="Lukacs Z."/>
            <person name="Mihaltcheva S."/>
            <person name="Morgado L.N."/>
            <person name="Niskanen T."/>
            <person name="Noordeloos M.E."/>
            <person name="Ohm R.A."/>
            <person name="Ortiz-Santana B."/>
            <person name="Ovrebo C."/>
            <person name="Racz N."/>
            <person name="Riley R."/>
            <person name="Savchenko A."/>
            <person name="Shiryaev A."/>
            <person name="Soop K."/>
            <person name="Spirin V."/>
            <person name="Szebenyi C."/>
            <person name="Tomsovsky M."/>
            <person name="Tulloss R.E."/>
            <person name="Uehling J."/>
            <person name="Grigoriev I.V."/>
            <person name="Vagvolgyi C."/>
            <person name="Papp T."/>
            <person name="Martin F.M."/>
            <person name="Miettinen O."/>
            <person name="Hibbett D.S."/>
            <person name="Nagy L.G."/>
        </authorList>
    </citation>
    <scope>NUCLEOTIDE SEQUENCE [LARGE SCALE GENOMIC DNA]</scope>
    <source>
        <strain evidence="1 2">HHB13444</strain>
    </source>
</reference>
<dbReference type="InParanoid" id="A0A5C3P261"/>
<proteinExistence type="predicted"/>
<dbReference type="SUPFAM" id="SSF56219">
    <property type="entry name" value="DNase I-like"/>
    <property type="match status" value="1"/>
</dbReference>
<gene>
    <name evidence="1" type="ORF">K466DRAFT_603130</name>
</gene>
<dbReference type="STRING" id="1314778.A0A5C3P261"/>